<keyword evidence="2" id="KW-0472">Membrane</keyword>
<proteinExistence type="predicted"/>
<dbReference type="AlphaFoldDB" id="A0A4S2CXD8"/>
<feature type="domain" description="Aerotolerance regulator N-terminal" evidence="3">
    <location>
        <begin position="1"/>
        <end position="75"/>
    </location>
</feature>
<feature type="region of interest" description="Disordered" evidence="1">
    <location>
        <begin position="159"/>
        <end position="191"/>
    </location>
</feature>
<dbReference type="Pfam" id="PF07584">
    <property type="entry name" value="BatA"/>
    <property type="match status" value="1"/>
</dbReference>
<dbReference type="NCBIfam" id="TIGR02226">
    <property type="entry name" value="two_anch"/>
    <property type="match status" value="1"/>
</dbReference>
<name>A0A4S2CXD8_STEMA</name>
<reference evidence="4 5" key="1">
    <citation type="submission" date="2019-04" db="EMBL/GenBank/DDBJ databases">
        <title>Microbes associate with the intestines of laboratory mice.</title>
        <authorList>
            <person name="Navarre W."/>
            <person name="Wong E."/>
            <person name="Huang K."/>
            <person name="Tropini C."/>
            <person name="Ng K."/>
            <person name="Yu B."/>
        </authorList>
    </citation>
    <scope>NUCLEOTIDE SEQUENCE [LARGE SCALE GENOMIC DNA]</scope>
    <source>
        <strain evidence="4 5">NM62_B4-13</strain>
    </source>
</reference>
<dbReference type="EMBL" id="SRYW01000011">
    <property type="protein sequence ID" value="TGY33236.1"/>
    <property type="molecule type" value="Genomic_DNA"/>
</dbReference>
<dbReference type="InterPro" id="IPR024163">
    <property type="entry name" value="Aerotolerance_reg_N"/>
</dbReference>
<sequence length="377" mass="40165">MTLLFPLGLLALAALLVPLLIHLARRHQYAPLSFAALRWLRAKARPRQRIRFDEWPLLLVRLLLLAVLALLLARPLLHGTAADTHAVTAVAPGLEGAALRGTDTAGDWRWLAPGFPPLHAAAPAAPQPLASLLRELDQLLPAGTPLTVYVPDPLPGLDAQRPRLSRSVRWQPVPAPPPRADDARPRLPTLQPGGHPADAGIVPVLEALQRAWNGQALAAPRAADSAPDVGQIGVWLSPAALPERWQAWVRQGGTVLLATPGAAHGEGWSTALRDAEGRPLLQQRAVERGRLLRFTGAMSPSALPALREADLPRRLLSVLAPPAAPQLAVAATQVPLTGAPAPRATPRDPVPWLLALIVLLFALERALATAPRREAGA</sequence>
<dbReference type="Proteomes" id="UP000306631">
    <property type="component" value="Unassembled WGS sequence"/>
</dbReference>
<evidence type="ECO:0000313" key="5">
    <source>
        <dbReference type="Proteomes" id="UP000306631"/>
    </source>
</evidence>
<evidence type="ECO:0000256" key="2">
    <source>
        <dbReference type="SAM" id="Phobius"/>
    </source>
</evidence>
<keyword evidence="2" id="KW-0812">Transmembrane</keyword>
<gene>
    <name evidence="4" type="ORF">E5352_13035</name>
</gene>
<dbReference type="OrthoDB" id="7390489at2"/>
<protein>
    <recommendedName>
        <fullName evidence="3">Aerotolerance regulator N-terminal domain-containing protein</fullName>
    </recommendedName>
</protein>
<evidence type="ECO:0000256" key="1">
    <source>
        <dbReference type="SAM" id="MobiDB-lite"/>
    </source>
</evidence>
<feature type="transmembrane region" description="Helical" evidence="2">
    <location>
        <begin position="55"/>
        <end position="73"/>
    </location>
</feature>
<dbReference type="PANTHER" id="PTHR37464">
    <property type="entry name" value="BLL2463 PROTEIN"/>
    <property type="match status" value="1"/>
</dbReference>
<dbReference type="PANTHER" id="PTHR37464:SF1">
    <property type="entry name" value="BLL2463 PROTEIN"/>
    <property type="match status" value="1"/>
</dbReference>
<comment type="caution">
    <text evidence="4">The sequence shown here is derived from an EMBL/GenBank/DDBJ whole genome shotgun (WGS) entry which is preliminary data.</text>
</comment>
<keyword evidence="2" id="KW-1133">Transmembrane helix</keyword>
<dbReference type="RefSeq" id="WP_136005806.1">
    <property type="nucleotide sequence ID" value="NZ_SRYW01000011.1"/>
</dbReference>
<accession>A0A4S2CXD8</accession>
<dbReference type="InterPro" id="IPR011933">
    <property type="entry name" value="Double_TM_dom"/>
</dbReference>
<evidence type="ECO:0000259" key="3">
    <source>
        <dbReference type="Pfam" id="PF07584"/>
    </source>
</evidence>
<evidence type="ECO:0000313" key="4">
    <source>
        <dbReference type="EMBL" id="TGY33236.1"/>
    </source>
</evidence>
<organism evidence="4 5">
    <name type="scientific">Stenotrophomonas maltophilia</name>
    <name type="common">Pseudomonas maltophilia</name>
    <name type="synonym">Xanthomonas maltophilia</name>
    <dbReference type="NCBI Taxonomy" id="40324"/>
    <lineage>
        <taxon>Bacteria</taxon>
        <taxon>Pseudomonadati</taxon>
        <taxon>Pseudomonadota</taxon>
        <taxon>Gammaproteobacteria</taxon>
        <taxon>Lysobacterales</taxon>
        <taxon>Lysobacteraceae</taxon>
        <taxon>Stenotrophomonas</taxon>
        <taxon>Stenotrophomonas maltophilia group</taxon>
    </lineage>
</organism>